<feature type="chain" id="PRO_5032358584" evidence="1">
    <location>
        <begin position="25"/>
        <end position="292"/>
    </location>
</feature>
<dbReference type="EMBL" id="JABWGV010000002">
    <property type="protein sequence ID" value="NVD44624.1"/>
    <property type="molecule type" value="Genomic_DNA"/>
</dbReference>
<organism evidence="3 4">
    <name type="scientific">Qipengyuania atrilutea</name>
    <dbReference type="NCBI Taxonomy" id="2744473"/>
    <lineage>
        <taxon>Bacteria</taxon>
        <taxon>Pseudomonadati</taxon>
        <taxon>Pseudomonadota</taxon>
        <taxon>Alphaproteobacteria</taxon>
        <taxon>Sphingomonadales</taxon>
        <taxon>Erythrobacteraceae</taxon>
        <taxon>Qipengyuania</taxon>
    </lineage>
</organism>
<dbReference type="Proteomes" id="UP000561438">
    <property type="component" value="Unassembled WGS sequence"/>
</dbReference>
<dbReference type="Pfam" id="PF09832">
    <property type="entry name" value="DUF2059"/>
    <property type="match status" value="1"/>
</dbReference>
<feature type="signal peptide" evidence="1">
    <location>
        <begin position="1"/>
        <end position="24"/>
    </location>
</feature>
<gene>
    <name evidence="3" type="ORF">HUV48_06280</name>
</gene>
<dbReference type="InterPro" id="IPR018637">
    <property type="entry name" value="DUF2059"/>
</dbReference>
<name>A0A850GYC3_9SPHN</name>
<evidence type="ECO:0000313" key="4">
    <source>
        <dbReference type="Proteomes" id="UP000561438"/>
    </source>
</evidence>
<keyword evidence="4" id="KW-1185">Reference proteome</keyword>
<evidence type="ECO:0000313" key="3">
    <source>
        <dbReference type="EMBL" id="NVD44624.1"/>
    </source>
</evidence>
<dbReference type="RefSeq" id="WP_176266941.1">
    <property type="nucleotide sequence ID" value="NZ_JABWGV010000002.1"/>
</dbReference>
<evidence type="ECO:0000256" key="1">
    <source>
        <dbReference type="SAM" id="SignalP"/>
    </source>
</evidence>
<reference evidence="3 4" key="1">
    <citation type="submission" date="2020-06" db="EMBL/GenBank/DDBJ databases">
        <title>Altererythrobacter sp. HHU K3-1.</title>
        <authorList>
            <person name="Zhang D."/>
            <person name="Xue H."/>
        </authorList>
    </citation>
    <scope>NUCLEOTIDE SEQUENCE [LARGE SCALE GENOMIC DNA]</scope>
    <source>
        <strain evidence="3 4">HHU K3-1</strain>
    </source>
</reference>
<comment type="caution">
    <text evidence="3">The sequence shown here is derived from an EMBL/GenBank/DDBJ whole genome shotgun (WGS) entry which is preliminary data.</text>
</comment>
<proteinExistence type="predicted"/>
<sequence>MIRITKLSIAGALASASLCAPAVAQDDITTIKPEIAPKNVSGAEEAEMMAALQQMFQAEPLTAEQEARLPEARAVVVKVLPEGFYGQMMGDMMDSIMQPLFGMVTGPLGARGLIERKVGLEGENLPDLTDEQSEQIVDLLDPKAEQRAEQIQGVLTSFMTDMFARLEPPMRDGLTNAYAVRFSERELGDITAFFATPTGARYASESMAVFADPQVMSAMMQSVPAMLGSLPEMAGELEAAAAELPEARGYDDLSSAERSRLAGLLDLSEVELRQKMAAAAEAEAMADTSRED</sequence>
<protein>
    <submittedName>
        <fullName evidence="3">DUF2059 domain-containing protein</fullName>
    </submittedName>
</protein>
<accession>A0A850GYC3</accession>
<keyword evidence="1" id="KW-0732">Signal</keyword>
<evidence type="ECO:0000259" key="2">
    <source>
        <dbReference type="Pfam" id="PF09832"/>
    </source>
</evidence>
<feature type="domain" description="DUF2059" evidence="2">
    <location>
        <begin position="170"/>
        <end position="223"/>
    </location>
</feature>
<dbReference type="AlphaFoldDB" id="A0A850GYC3"/>